<evidence type="ECO:0000256" key="3">
    <source>
        <dbReference type="ARBA" id="ARBA00012286"/>
    </source>
</evidence>
<dbReference type="PANTHER" id="PTHR11587:SF2">
    <property type="entry name" value="ARGININOSUCCINATE SYNTHASE"/>
    <property type="match status" value="1"/>
</dbReference>
<keyword evidence="4" id="KW-0055">Arginine biosynthesis</keyword>
<dbReference type="Gene3D" id="3.90.1260.10">
    <property type="entry name" value="Argininosuccinate synthetase, chain A, domain 2"/>
    <property type="match status" value="1"/>
</dbReference>
<evidence type="ECO:0000256" key="8">
    <source>
        <dbReference type="ARBA" id="ARBA00022840"/>
    </source>
</evidence>
<dbReference type="Pfam" id="PF00764">
    <property type="entry name" value="Arginosuc_synth"/>
    <property type="match status" value="1"/>
</dbReference>
<dbReference type="SUPFAM" id="SSF52402">
    <property type="entry name" value="Adenine nucleotide alpha hydrolases-like"/>
    <property type="match status" value="1"/>
</dbReference>
<dbReference type="GO" id="GO:0000053">
    <property type="term" value="P:argininosuccinate metabolic process"/>
    <property type="evidence" value="ECO:0007669"/>
    <property type="project" value="TreeGrafter"/>
</dbReference>
<comment type="pathway">
    <text evidence="1">Amino-acid biosynthesis; L-arginine biosynthesis; L-arginine from L-ornithine and carbamoyl phosphate: step 2/3.</text>
</comment>
<reference evidence="11 12" key="1">
    <citation type="journal article" date="2012" name="ISME J.">
        <title>Nitrification expanded: discovery, physiology and genomics of a nitrite-oxidizing bacterium from the phylum Chloroflexi.</title>
        <authorList>
            <person name="Sorokin D.Y."/>
            <person name="Lucker S."/>
            <person name="Vejmelkova D."/>
            <person name="Kostrikina N.A."/>
            <person name="Kleerebezem R."/>
            <person name="Rijpstra W.I."/>
            <person name="Damste J.S."/>
            <person name="Le Paslier D."/>
            <person name="Muyzer G."/>
            <person name="Wagner M."/>
            <person name="van Loosdrecht M.C."/>
            <person name="Daims H."/>
        </authorList>
    </citation>
    <scope>NUCLEOTIDE SEQUENCE [LARGE SCALE GENOMIC DNA]</scope>
    <source>
        <strain evidence="12">none</strain>
    </source>
</reference>
<organism evidence="11 12">
    <name type="scientific">Nitrolancea hollandica Lb</name>
    <dbReference type="NCBI Taxonomy" id="1129897"/>
    <lineage>
        <taxon>Bacteria</taxon>
        <taxon>Pseudomonadati</taxon>
        <taxon>Thermomicrobiota</taxon>
        <taxon>Thermomicrobia</taxon>
        <taxon>Sphaerobacterales</taxon>
        <taxon>Sphaerobacterineae</taxon>
        <taxon>Sphaerobacteraceae</taxon>
        <taxon>Nitrolancea</taxon>
    </lineage>
</organism>
<evidence type="ECO:0000313" key="12">
    <source>
        <dbReference type="Proteomes" id="UP000004221"/>
    </source>
</evidence>
<dbReference type="RefSeq" id="WP_008478256.1">
    <property type="nucleotide sequence ID" value="NZ_CAGS01000252.1"/>
</dbReference>
<feature type="domain" description="Arginosuccinate synthase-like N-terminal" evidence="9">
    <location>
        <begin position="25"/>
        <end position="184"/>
    </location>
</feature>
<evidence type="ECO:0000256" key="6">
    <source>
        <dbReference type="ARBA" id="ARBA00022605"/>
    </source>
</evidence>
<evidence type="ECO:0000256" key="4">
    <source>
        <dbReference type="ARBA" id="ARBA00022571"/>
    </source>
</evidence>
<dbReference type="NCBIfam" id="NF001770">
    <property type="entry name" value="PRK00509.1"/>
    <property type="match status" value="1"/>
</dbReference>
<dbReference type="AlphaFoldDB" id="I4EHS3"/>
<keyword evidence="5 11" id="KW-0436">Ligase</keyword>
<dbReference type="CDD" id="cd01999">
    <property type="entry name" value="ASS"/>
    <property type="match status" value="1"/>
</dbReference>
<dbReference type="GO" id="GO:0004055">
    <property type="term" value="F:argininosuccinate synthase activity"/>
    <property type="evidence" value="ECO:0007669"/>
    <property type="project" value="UniProtKB-EC"/>
</dbReference>
<dbReference type="Pfam" id="PF20979">
    <property type="entry name" value="Arginosuc_syn_C"/>
    <property type="match status" value="1"/>
</dbReference>
<comment type="subunit">
    <text evidence="2">Homotetramer.</text>
</comment>
<dbReference type="GO" id="GO:0000050">
    <property type="term" value="P:urea cycle"/>
    <property type="evidence" value="ECO:0007669"/>
    <property type="project" value="TreeGrafter"/>
</dbReference>
<comment type="caution">
    <text evidence="11">The sequence shown here is derived from an EMBL/GenBank/DDBJ whole genome shotgun (WGS) entry which is preliminary data.</text>
</comment>
<dbReference type="InterPro" id="IPR023434">
    <property type="entry name" value="Arginosuc_synth_type_1_subfam"/>
</dbReference>
<evidence type="ECO:0000256" key="2">
    <source>
        <dbReference type="ARBA" id="ARBA00011881"/>
    </source>
</evidence>
<dbReference type="GO" id="GO:0005524">
    <property type="term" value="F:ATP binding"/>
    <property type="evidence" value="ECO:0007669"/>
    <property type="project" value="UniProtKB-KW"/>
</dbReference>
<dbReference type="EMBL" id="CAGS01000252">
    <property type="protein sequence ID" value="CCF84235.1"/>
    <property type="molecule type" value="Genomic_DNA"/>
</dbReference>
<dbReference type="EC" id="6.3.4.5" evidence="3"/>
<evidence type="ECO:0000256" key="5">
    <source>
        <dbReference type="ARBA" id="ARBA00022598"/>
    </source>
</evidence>
<keyword evidence="6" id="KW-0028">Amino-acid biosynthesis</keyword>
<evidence type="ECO:0000313" key="11">
    <source>
        <dbReference type="EMBL" id="CCF84235.1"/>
    </source>
</evidence>
<keyword evidence="7" id="KW-0547">Nucleotide-binding</keyword>
<proteinExistence type="predicted"/>
<dbReference type="PANTHER" id="PTHR11587">
    <property type="entry name" value="ARGININOSUCCINATE SYNTHASE"/>
    <property type="match status" value="1"/>
</dbReference>
<dbReference type="FunFam" id="3.90.1260.10:FF:000007">
    <property type="entry name" value="Argininosuccinate synthase"/>
    <property type="match status" value="1"/>
</dbReference>
<dbReference type="InterPro" id="IPR048268">
    <property type="entry name" value="Arginosuc_syn_C"/>
</dbReference>
<dbReference type="InterPro" id="IPR048267">
    <property type="entry name" value="Arginosuc_syn_N"/>
</dbReference>
<protein>
    <recommendedName>
        <fullName evidence="3">argininosuccinate synthase</fullName>
        <ecNumber evidence="3">6.3.4.5</ecNumber>
    </recommendedName>
</protein>
<evidence type="ECO:0000259" key="10">
    <source>
        <dbReference type="Pfam" id="PF20979"/>
    </source>
</evidence>
<evidence type="ECO:0000256" key="7">
    <source>
        <dbReference type="ARBA" id="ARBA00022741"/>
    </source>
</evidence>
<dbReference type="OrthoDB" id="145214at2"/>
<keyword evidence="12" id="KW-1185">Reference proteome</keyword>
<dbReference type="UniPathway" id="UPA00068">
    <property type="reaction ID" value="UER00113"/>
</dbReference>
<evidence type="ECO:0000259" key="9">
    <source>
        <dbReference type="Pfam" id="PF00764"/>
    </source>
</evidence>
<feature type="domain" description="Arginosuccinate synthase C-terminal" evidence="10">
    <location>
        <begin position="194"/>
        <end position="402"/>
    </location>
</feature>
<sequence>MVDNALLKTAIAKIENTPVEKVKKAAIAYSGGLDSTLCITLAKQKYGAEEIVPIMVDVGQGEDEVAAGFEKAAVLGVEPILIDVKDEFTSDWLTKAIKANSDYGGYPVSTSMTRQLIAAKVAQKALELGCDAVMEGSSGKGNDQYRMHNVFKLFAPQLKILVPVRDFDLTRTEEMAVCEYYGVPVTELIAGGDDKTMWCRSIASGGIGLDTKLPEEIWMWLVPPQKAPDQPTTVSLTFEEGLPVALNGKAMNLTDLVSSLNVIGGANGIGMIDIFEDGIMDLKSREIYEAPAAKIIIAIHKDIESATLTKQQRHFKNLIDQTWATLVYHGEWFQPLRADLDAFIAQSQKVVSGTWTIQLYKGTIEILKRETSASLFRPEIRSISSSGFNQQLCGPAATIRGLPFEVLALRQQSMDAAKSNGHAAGVPVSVGSDAGAD</sequence>
<dbReference type="GO" id="GO:0006526">
    <property type="term" value="P:L-arginine biosynthetic process"/>
    <property type="evidence" value="ECO:0007669"/>
    <property type="project" value="UniProtKB-UniPathway"/>
</dbReference>
<keyword evidence="8" id="KW-0067">ATP-binding</keyword>
<dbReference type="InterPro" id="IPR014729">
    <property type="entry name" value="Rossmann-like_a/b/a_fold"/>
</dbReference>
<dbReference type="SUPFAM" id="SSF69864">
    <property type="entry name" value="Argininosuccinate synthetase, C-terminal domain"/>
    <property type="match status" value="1"/>
</dbReference>
<accession>I4EHS3</accession>
<dbReference type="GO" id="GO:0005737">
    <property type="term" value="C:cytoplasm"/>
    <property type="evidence" value="ECO:0007669"/>
    <property type="project" value="TreeGrafter"/>
</dbReference>
<dbReference type="InterPro" id="IPR024074">
    <property type="entry name" value="AS_cat/multimer_dom_body"/>
</dbReference>
<gene>
    <name evidence="11" type="primary">argG</name>
    <name evidence="11" type="ORF">NITHO_3250003</name>
</gene>
<name>I4EHS3_9BACT</name>
<dbReference type="Proteomes" id="UP000004221">
    <property type="component" value="Unassembled WGS sequence"/>
</dbReference>
<evidence type="ECO:0000256" key="1">
    <source>
        <dbReference type="ARBA" id="ARBA00004967"/>
    </source>
</evidence>
<dbReference type="NCBIfam" id="TIGR00032">
    <property type="entry name" value="argG"/>
    <property type="match status" value="1"/>
</dbReference>
<dbReference type="InterPro" id="IPR001518">
    <property type="entry name" value="Arginosuc_synth"/>
</dbReference>
<dbReference type="Gene3D" id="3.40.50.620">
    <property type="entry name" value="HUPs"/>
    <property type="match status" value="1"/>
</dbReference>